<feature type="region of interest" description="Disordered" evidence="1">
    <location>
        <begin position="165"/>
        <end position="256"/>
    </location>
</feature>
<feature type="compositionally biased region" description="Basic residues" evidence="1">
    <location>
        <begin position="63"/>
        <end position="83"/>
    </location>
</feature>
<evidence type="ECO:0000313" key="4">
    <source>
        <dbReference type="Proteomes" id="UP000236621"/>
    </source>
</evidence>
<feature type="compositionally biased region" description="Low complexity" evidence="1">
    <location>
        <begin position="229"/>
        <end position="244"/>
    </location>
</feature>
<gene>
    <name evidence="3" type="ORF">TCAP_05372</name>
</gene>
<sequence length="274" mass="29543">MTLKERISSPLEAGPSIDDAHHQLFNRSVAQNEVLFSSAGLMLVSLDRLYCLKSVLSSCARTRSPRRRRRRAAPLRARRRRRKGHKGELAVLVRCLGVAGAAVADLDCMHRRAYGGPGRVGAISGVLPPPPPPPGPTVRAGEDDGFRHVEGAELDRKMVGLAVTTMEPSKPPSPRGPLLRGRRVSRRRHRWLKSSPGEDDGDLTARPEDRPTMGFNPWPGSSIDQVLGAGRLLPSPASSSRAAGPMTPSGYDDISPISRGELGSLMVENTLHGG</sequence>
<reference evidence="3 4" key="1">
    <citation type="submission" date="2017-08" db="EMBL/GenBank/DDBJ databases">
        <title>Harnessing the power of phylogenomics to disentangle the directionality and signatures of interkingdom host jumping in the parasitic fungal genus Tolypocladium.</title>
        <authorList>
            <person name="Quandt C.A."/>
            <person name="Patterson W."/>
            <person name="Spatafora J.W."/>
        </authorList>
    </citation>
    <scope>NUCLEOTIDE SEQUENCE [LARGE SCALE GENOMIC DNA]</scope>
    <source>
        <strain evidence="3 4">CBS 113982</strain>
    </source>
</reference>
<dbReference type="Proteomes" id="UP000236621">
    <property type="component" value="Unassembled WGS sequence"/>
</dbReference>
<comment type="caution">
    <text evidence="3">The sequence shown here is derived from an EMBL/GenBank/DDBJ whole genome shotgun (WGS) entry which is preliminary data.</text>
</comment>
<evidence type="ECO:0000313" key="3">
    <source>
        <dbReference type="EMBL" id="PNY24689.1"/>
    </source>
</evidence>
<feature type="domain" description="DUF7582" evidence="2">
    <location>
        <begin position="17"/>
        <end position="65"/>
    </location>
</feature>
<proteinExistence type="predicted"/>
<accession>A0A2K3QAW0</accession>
<dbReference type="EMBL" id="NRSZ01000854">
    <property type="protein sequence ID" value="PNY24689.1"/>
    <property type="molecule type" value="Genomic_DNA"/>
</dbReference>
<name>A0A2K3QAW0_9HYPO</name>
<dbReference type="STRING" id="45235.A0A2K3QAW0"/>
<keyword evidence="4" id="KW-1185">Reference proteome</keyword>
<evidence type="ECO:0000259" key="2">
    <source>
        <dbReference type="Pfam" id="PF24483"/>
    </source>
</evidence>
<organism evidence="3 4">
    <name type="scientific">Tolypocladium capitatum</name>
    <dbReference type="NCBI Taxonomy" id="45235"/>
    <lineage>
        <taxon>Eukaryota</taxon>
        <taxon>Fungi</taxon>
        <taxon>Dikarya</taxon>
        <taxon>Ascomycota</taxon>
        <taxon>Pezizomycotina</taxon>
        <taxon>Sordariomycetes</taxon>
        <taxon>Hypocreomycetidae</taxon>
        <taxon>Hypocreales</taxon>
        <taxon>Ophiocordycipitaceae</taxon>
        <taxon>Tolypocladium</taxon>
    </lineage>
</organism>
<evidence type="ECO:0000256" key="1">
    <source>
        <dbReference type="SAM" id="MobiDB-lite"/>
    </source>
</evidence>
<dbReference type="InterPro" id="IPR056004">
    <property type="entry name" value="DUF7582"/>
</dbReference>
<dbReference type="AlphaFoldDB" id="A0A2K3QAW0"/>
<feature type="compositionally biased region" description="Basic residues" evidence="1">
    <location>
        <begin position="180"/>
        <end position="192"/>
    </location>
</feature>
<protein>
    <recommendedName>
        <fullName evidence="2">DUF7582 domain-containing protein</fullName>
    </recommendedName>
</protein>
<dbReference type="OrthoDB" id="5350192at2759"/>
<dbReference type="Pfam" id="PF24483">
    <property type="entry name" value="DUF7582"/>
    <property type="match status" value="1"/>
</dbReference>
<feature type="region of interest" description="Disordered" evidence="1">
    <location>
        <begin position="62"/>
        <end position="83"/>
    </location>
</feature>